<dbReference type="EMBL" id="JAEVHL010000001">
    <property type="protein sequence ID" value="MBM0274039.1"/>
    <property type="molecule type" value="Genomic_DNA"/>
</dbReference>
<reference evidence="1 2" key="1">
    <citation type="submission" date="2021-01" db="EMBL/GenBank/DDBJ databases">
        <title>Draft genome sequence of Micromonospora sp. strain STR1s_6.</title>
        <authorList>
            <person name="Karlyshev A."/>
            <person name="Jawad R."/>
        </authorList>
    </citation>
    <scope>NUCLEOTIDE SEQUENCE [LARGE SCALE GENOMIC DNA]</scope>
    <source>
        <strain evidence="1 2">STR1S-6</strain>
    </source>
</reference>
<dbReference type="Proteomes" id="UP000622245">
    <property type="component" value="Unassembled WGS sequence"/>
</dbReference>
<keyword evidence="2" id="KW-1185">Reference proteome</keyword>
<organism evidence="1 2">
    <name type="scientific">Micromonospora tarensis</name>
    <dbReference type="NCBI Taxonomy" id="2806100"/>
    <lineage>
        <taxon>Bacteria</taxon>
        <taxon>Bacillati</taxon>
        <taxon>Actinomycetota</taxon>
        <taxon>Actinomycetes</taxon>
        <taxon>Micromonosporales</taxon>
        <taxon>Micromonosporaceae</taxon>
        <taxon>Micromonospora</taxon>
    </lineage>
</organism>
<accession>A0ABS1Y9H3</accession>
<name>A0ABS1Y9H3_9ACTN</name>
<protein>
    <submittedName>
        <fullName evidence="1">Uncharacterized protein</fullName>
    </submittedName>
</protein>
<comment type="caution">
    <text evidence="1">The sequence shown here is derived from an EMBL/GenBank/DDBJ whole genome shotgun (WGS) entry which is preliminary data.</text>
</comment>
<dbReference type="RefSeq" id="WP_203146462.1">
    <property type="nucleotide sequence ID" value="NZ_JAEVHL010000001.1"/>
</dbReference>
<evidence type="ECO:0000313" key="2">
    <source>
        <dbReference type="Proteomes" id="UP000622245"/>
    </source>
</evidence>
<sequence>MPKKRTPRQRRAAQQRTRLQQRLEVARQERFHEQHASLVLERSGDPRFVQRVTGPDGTVSLTWDAASKAGTQLRDGFQAQFEAFRAKFGREPGPTDPVFFDPDADEPTPLGQRNLDEMMVQLLQAAEDSGADAAPIHAWREVGYLVTQENQHLFSAADIQAYAAAVARHSGEAVDEDDDLDFGATVDLSADGLRDLIDETITSGMEEPAWRLAEALDHTGDSDEAGLAGAALVSVLMAWLIGAKEAAASDLAGPAMQWIREHLDDEPADQAFQLAGLLGSPLAPNLTMEEALDRLGDAFLPALVWLVAGMVATAADGHIEWLVQFDLDLDAAD</sequence>
<gene>
    <name evidence="1" type="ORF">JM949_00455</name>
</gene>
<proteinExistence type="predicted"/>
<evidence type="ECO:0000313" key="1">
    <source>
        <dbReference type="EMBL" id="MBM0274039.1"/>
    </source>
</evidence>